<dbReference type="EMBL" id="HBGJ01043054">
    <property type="protein sequence ID" value="CAD9268629.1"/>
    <property type="molecule type" value="Transcribed_RNA"/>
</dbReference>
<sequence>MDVTPRRAGAEGVRPLPPLPKALGQLRHAFVLQALLLFGFGGTMLIQPHLFVDTVDHSAKMFPTPSLLYRIFGVAVIAFGVGNWLCTSPDAMPETRRVVGTMTIVYALGTLVLSGIYGAIHPGAKHAPPLFLGYNVLQVLAVLMFGRELHFASREIAAKIM</sequence>
<dbReference type="AlphaFoldDB" id="A0A7S1UI34"/>
<accession>A0A7S1UI34</accession>
<keyword evidence="1" id="KW-0812">Transmembrane</keyword>
<feature type="transmembrane region" description="Helical" evidence="1">
    <location>
        <begin position="67"/>
        <end position="86"/>
    </location>
</feature>
<organism evidence="2">
    <name type="scientific">Phaeomonas parva</name>
    <dbReference type="NCBI Taxonomy" id="124430"/>
    <lineage>
        <taxon>Eukaryota</taxon>
        <taxon>Sar</taxon>
        <taxon>Stramenopiles</taxon>
        <taxon>Ochrophyta</taxon>
        <taxon>Pinguiophyceae</taxon>
        <taxon>Pinguiochrysidales</taxon>
        <taxon>Pinguiochrysidaceae</taxon>
        <taxon>Phaeomonas</taxon>
    </lineage>
</organism>
<feature type="transmembrane region" description="Helical" evidence="1">
    <location>
        <begin position="126"/>
        <end position="146"/>
    </location>
</feature>
<proteinExistence type="predicted"/>
<evidence type="ECO:0000256" key="1">
    <source>
        <dbReference type="SAM" id="Phobius"/>
    </source>
</evidence>
<keyword evidence="1" id="KW-0472">Membrane</keyword>
<reference evidence="2" key="1">
    <citation type="submission" date="2021-01" db="EMBL/GenBank/DDBJ databases">
        <authorList>
            <person name="Corre E."/>
            <person name="Pelletier E."/>
            <person name="Niang G."/>
            <person name="Scheremetjew M."/>
            <person name="Finn R."/>
            <person name="Kale V."/>
            <person name="Holt S."/>
            <person name="Cochrane G."/>
            <person name="Meng A."/>
            <person name="Brown T."/>
            <person name="Cohen L."/>
        </authorList>
    </citation>
    <scope>NUCLEOTIDE SEQUENCE</scope>
    <source>
        <strain evidence="2">CCMP2877</strain>
    </source>
</reference>
<feature type="transmembrane region" description="Helical" evidence="1">
    <location>
        <begin position="29"/>
        <end position="47"/>
    </location>
</feature>
<name>A0A7S1UI34_9STRA</name>
<protein>
    <submittedName>
        <fullName evidence="2">Uncharacterized protein</fullName>
    </submittedName>
</protein>
<feature type="transmembrane region" description="Helical" evidence="1">
    <location>
        <begin position="98"/>
        <end position="120"/>
    </location>
</feature>
<evidence type="ECO:0000313" key="2">
    <source>
        <dbReference type="EMBL" id="CAD9268629.1"/>
    </source>
</evidence>
<gene>
    <name evidence="2" type="ORF">PPAR1163_LOCUS27063</name>
</gene>
<keyword evidence="1" id="KW-1133">Transmembrane helix</keyword>